<dbReference type="Proteomes" id="UP001303889">
    <property type="component" value="Unassembled WGS sequence"/>
</dbReference>
<evidence type="ECO:0000313" key="3">
    <source>
        <dbReference type="Proteomes" id="UP001303889"/>
    </source>
</evidence>
<feature type="compositionally biased region" description="Low complexity" evidence="1">
    <location>
        <begin position="221"/>
        <end position="233"/>
    </location>
</feature>
<feature type="compositionally biased region" description="Polar residues" evidence="1">
    <location>
        <begin position="106"/>
        <end position="124"/>
    </location>
</feature>
<dbReference type="AlphaFoldDB" id="A0AAN6MHR4"/>
<gene>
    <name evidence="2" type="ORF">C8A05DRAFT_35539</name>
</gene>
<dbReference type="EMBL" id="MU855635">
    <property type="protein sequence ID" value="KAK3900804.1"/>
    <property type="molecule type" value="Genomic_DNA"/>
</dbReference>
<accession>A0AAN6MHR4</accession>
<proteinExistence type="predicted"/>
<feature type="compositionally biased region" description="Polar residues" evidence="1">
    <location>
        <begin position="76"/>
        <end position="95"/>
    </location>
</feature>
<comment type="caution">
    <text evidence="2">The sequence shown here is derived from an EMBL/GenBank/DDBJ whole genome shotgun (WGS) entry which is preliminary data.</text>
</comment>
<sequence>MPEPKPDTSPPSPSSPTAQSSSPERGYHGVKANSSDGNTTNDHDITGCNLNIHINFCNPNPAPNNDVNIEGSAATTQPSIQAGNPDGASTTTGAMTNPELDHDVNGHSSTAGTQRPIQTRNPDGSLTIPGAITIPGTVTSPGAIAGPKAITHPEPDHNFKGDSSPGDTQPAIQTGNPDGAVASPGAIASSEPDHTANSDSSPSGTATLSPARDISDLAEQAASSPSPATASSPPRRPLPEAPTPAIIHHTTITDTLPADAAEAERHRQWQEQHRRVQLERRRQDGPFMNPQVAAAIPRVYQRREYDSPDGKYTAV</sequence>
<reference evidence="2" key="1">
    <citation type="journal article" date="2023" name="Mol. Phylogenet. Evol.">
        <title>Genome-scale phylogeny and comparative genomics of the fungal order Sordariales.</title>
        <authorList>
            <person name="Hensen N."/>
            <person name="Bonometti L."/>
            <person name="Westerberg I."/>
            <person name="Brannstrom I.O."/>
            <person name="Guillou S."/>
            <person name="Cros-Aarteil S."/>
            <person name="Calhoun S."/>
            <person name="Haridas S."/>
            <person name="Kuo A."/>
            <person name="Mondo S."/>
            <person name="Pangilinan J."/>
            <person name="Riley R."/>
            <person name="LaButti K."/>
            <person name="Andreopoulos B."/>
            <person name="Lipzen A."/>
            <person name="Chen C."/>
            <person name="Yan M."/>
            <person name="Daum C."/>
            <person name="Ng V."/>
            <person name="Clum A."/>
            <person name="Steindorff A."/>
            <person name="Ohm R.A."/>
            <person name="Martin F."/>
            <person name="Silar P."/>
            <person name="Natvig D.O."/>
            <person name="Lalanne C."/>
            <person name="Gautier V."/>
            <person name="Ament-Velasquez S.L."/>
            <person name="Kruys A."/>
            <person name="Hutchinson M.I."/>
            <person name="Powell A.J."/>
            <person name="Barry K."/>
            <person name="Miller A.N."/>
            <person name="Grigoriev I.V."/>
            <person name="Debuchy R."/>
            <person name="Gladieux P."/>
            <person name="Hiltunen Thoren M."/>
            <person name="Johannesson H."/>
        </authorList>
    </citation>
    <scope>NUCLEOTIDE SEQUENCE</scope>
    <source>
        <strain evidence="2">CBS 103.79</strain>
    </source>
</reference>
<feature type="compositionally biased region" description="Basic and acidic residues" evidence="1">
    <location>
        <begin position="151"/>
        <end position="160"/>
    </location>
</feature>
<feature type="compositionally biased region" description="Polar residues" evidence="1">
    <location>
        <begin position="197"/>
        <end position="208"/>
    </location>
</feature>
<name>A0AAN6MHR4_9PEZI</name>
<protein>
    <submittedName>
        <fullName evidence="2">Uncharacterized protein</fullName>
    </submittedName>
</protein>
<evidence type="ECO:0000256" key="1">
    <source>
        <dbReference type="SAM" id="MobiDB-lite"/>
    </source>
</evidence>
<keyword evidence="3" id="KW-1185">Reference proteome</keyword>
<feature type="region of interest" description="Disordered" evidence="1">
    <location>
        <begin position="76"/>
        <end position="243"/>
    </location>
</feature>
<organism evidence="2 3">
    <name type="scientific">Staphylotrichum tortipilum</name>
    <dbReference type="NCBI Taxonomy" id="2831512"/>
    <lineage>
        <taxon>Eukaryota</taxon>
        <taxon>Fungi</taxon>
        <taxon>Dikarya</taxon>
        <taxon>Ascomycota</taxon>
        <taxon>Pezizomycotina</taxon>
        <taxon>Sordariomycetes</taxon>
        <taxon>Sordariomycetidae</taxon>
        <taxon>Sordariales</taxon>
        <taxon>Chaetomiaceae</taxon>
        <taxon>Staphylotrichum</taxon>
    </lineage>
</organism>
<reference evidence="2" key="2">
    <citation type="submission" date="2023-05" db="EMBL/GenBank/DDBJ databases">
        <authorList>
            <consortium name="Lawrence Berkeley National Laboratory"/>
            <person name="Steindorff A."/>
            <person name="Hensen N."/>
            <person name="Bonometti L."/>
            <person name="Westerberg I."/>
            <person name="Brannstrom I.O."/>
            <person name="Guillou S."/>
            <person name="Cros-Aarteil S."/>
            <person name="Calhoun S."/>
            <person name="Haridas S."/>
            <person name="Kuo A."/>
            <person name="Mondo S."/>
            <person name="Pangilinan J."/>
            <person name="Riley R."/>
            <person name="Labutti K."/>
            <person name="Andreopoulos B."/>
            <person name="Lipzen A."/>
            <person name="Chen C."/>
            <person name="Yanf M."/>
            <person name="Daum C."/>
            <person name="Ng V."/>
            <person name="Clum A."/>
            <person name="Ohm R."/>
            <person name="Martin F."/>
            <person name="Silar P."/>
            <person name="Natvig D."/>
            <person name="Lalanne C."/>
            <person name="Gautier V."/>
            <person name="Ament-Velasquez S.L."/>
            <person name="Kruys A."/>
            <person name="Hutchinson M.I."/>
            <person name="Powell A.J."/>
            <person name="Barry K."/>
            <person name="Miller A.N."/>
            <person name="Grigoriev I.V."/>
            <person name="Debuchy R."/>
            <person name="Gladieux P."/>
            <person name="Thoren M.H."/>
            <person name="Johannesson H."/>
        </authorList>
    </citation>
    <scope>NUCLEOTIDE SEQUENCE</scope>
    <source>
        <strain evidence="2">CBS 103.79</strain>
    </source>
</reference>
<feature type="compositionally biased region" description="Polar residues" evidence="1">
    <location>
        <begin position="165"/>
        <end position="176"/>
    </location>
</feature>
<feature type="region of interest" description="Disordered" evidence="1">
    <location>
        <begin position="1"/>
        <end position="43"/>
    </location>
</feature>
<evidence type="ECO:0000313" key="2">
    <source>
        <dbReference type="EMBL" id="KAK3900804.1"/>
    </source>
</evidence>